<dbReference type="Proteomes" id="UP001209737">
    <property type="component" value="Unassembled WGS sequence"/>
</dbReference>
<organism evidence="1 2">
    <name type="scientific">Leptospira limi</name>
    <dbReference type="NCBI Taxonomy" id="2950023"/>
    <lineage>
        <taxon>Bacteria</taxon>
        <taxon>Pseudomonadati</taxon>
        <taxon>Spirochaetota</taxon>
        <taxon>Spirochaetia</taxon>
        <taxon>Leptospirales</taxon>
        <taxon>Leptospiraceae</taxon>
        <taxon>Leptospira</taxon>
    </lineage>
</organism>
<name>A0ABT3LYI4_9LEPT</name>
<reference evidence="1 2" key="1">
    <citation type="submission" date="2022-06" db="EMBL/GenBank/DDBJ databases">
        <title>Leptospira isolates from biofilms formed at urban environments.</title>
        <authorList>
            <person name="Ribeiro P.S."/>
            <person name="Sousa T."/>
            <person name="Carvalho N."/>
            <person name="Aburjaile F."/>
            <person name="Neves F."/>
            <person name="Oliveira D."/>
            <person name="Blanco L."/>
            <person name="Lima J."/>
            <person name="Costa F."/>
            <person name="Brenig B."/>
            <person name="Soares S."/>
            <person name="Ramos R."/>
            <person name="Goes-Neto A."/>
            <person name="Matiuzzi M."/>
            <person name="Azevedo V."/>
            <person name="Ristow P."/>
        </authorList>
    </citation>
    <scope>NUCLEOTIDE SEQUENCE [LARGE SCALE GENOMIC DNA]</scope>
    <source>
        <strain evidence="1 2">VSF25</strain>
    </source>
</reference>
<dbReference type="RefSeq" id="WP_265375633.1">
    <property type="nucleotide sequence ID" value="NZ_JAMQPV010000001.1"/>
</dbReference>
<evidence type="ECO:0000313" key="2">
    <source>
        <dbReference type="Proteomes" id="UP001209737"/>
    </source>
</evidence>
<comment type="caution">
    <text evidence="1">The sequence shown here is derived from an EMBL/GenBank/DDBJ whole genome shotgun (WGS) entry which is preliminary data.</text>
</comment>
<evidence type="ECO:0000313" key="1">
    <source>
        <dbReference type="EMBL" id="MCW7462792.1"/>
    </source>
</evidence>
<keyword evidence="2" id="KW-1185">Reference proteome</keyword>
<sequence>MSDEDFGSWIRKQVMRDLFFTDFIQELIHDGELKDSMKSYNDFYNFYKDRKENTSQLESLNEALNQFLIYKEKNGFLAEKDFVEIYENALKARFSILSLIRKVNDSISIKNPDDINLYETLDSISSELNSLIVLFEDISFDHIEKFDEHALDGMRSKIFYPLLPRERIEFELMEIARDEFRKEKLRNKKKESRKA</sequence>
<accession>A0ABT3LYI4</accession>
<proteinExistence type="predicted"/>
<dbReference type="EMBL" id="JAMQPV010000001">
    <property type="protein sequence ID" value="MCW7462792.1"/>
    <property type="molecule type" value="Genomic_DNA"/>
</dbReference>
<protein>
    <submittedName>
        <fullName evidence="1">Uncharacterized protein</fullName>
    </submittedName>
</protein>
<gene>
    <name evidence="1" type="ORF">ND812_11885</name>
</gene>